<protein>
    <recommendedName>
        <fullName evidence="9">Beta-mannosidase</fullName>
        <ecNumber evidence="8">3.2.1.25</ecNumber>
    </recommendedName>
    <alternativeName>
        <fullName evidence="19">Beta-mannosidase B</fullName>
    </alternativeName>
    <alternativeName>
        <fullName evidence="17">Lysosomal beta A mannosidase</fullName>
    </alternativeName>
    <alternativeName>
        <fullName evidence="20">Mannanase B</fullName>
    </alternativeName>
</protein>
<keyword evidence="11" id="KW-0732">Signal</keyword>
<dbReference type="InterPro" id="IPR013783">
    <property type="entry name" value="Ig-like_fold"/>
</dbReference>
<evidence type="ECO:0000256" key="8">
    <source>
        <dbReference type="ARBA" id="ARBA00012754"/>
    </source>
</evidence>
<gene>
    <name evidence="26" type="ORF">BBD41_08610</name>
</gene>
<dbReference type="Gene3D" id="3.20.20.80">
    <property type="entry name" value="Glycosidases"/>
    <property type="match status" value="1"/>
</dbReference>
<comment type="function">
    <text evidence="2">Exoglycosidase that cleaves the single beta-linked mannose residue from the non-reducing end of all N-linked glycoprotein oligosaccharides.</text>
</comment>
<evidence type="ECO:0000259" key="25">
    <source>
        <dbReference type="Pfam" id="PF22666"/>
    </source>
</evidence>
<evidence type="ECO:0000256" key="10">
    <source>
        <dbReference type="ARBA" id="ARBA00022525"/>
    </source>
</evidence>
<comment type="subunit">
    <text evidence="7">Homodimer.</text>
</comment>
<dbReference type="InterPro" id="IPR017853">
    <property type="entry name" value="GH"/>
</dbReference>
<dbReference type="RefSeq" id="WP_099477294.1">
    <property type="nucleotide sequence ID" value="NZ_CP016809.1"/>
</dbReference>
<dbReference type="SUPFAM" id="SSF51445">
    <property type="entry name" value="(Trans)glycosidases"/>
    <property type="match status" value="1"/>
</dbReference>
<dbReference type="FunFam" id="2.60.120.260:FF:000060">
    <property type="entry name" value="Probable beta-mannosidase"/>
    <property type="match status" value="1"/>
</dbReference>
<evidence type="ECO:0000256" key="9">
    <source>
        <dbReference type="ARBA" id="ARBA00015707"/>
    </source>
</evidence>
<keyword evidence="16" id="KW-0326">Glycosidase</keyword>
<dbReference type="Pfam" id="PF00703">
    <property type="entry name" value="Glyco_hydro_2"/>
    <property type="match status" value="1"/>
</dbReference>
<evidence type="ECO:0000256" key="5">
    <source>
        <dbReference type="ARBA" id="ARBA00004740"/>
    </source>
</evidence>
<dbReference type="GO" id="GO:0005576">
    <property type="term" value="C:extracellular region"/>
    <property type="evidence" value="ECO:0007669"/>
    <property type="project" value="UniProtKB-SubCell"/>
</dbReference>
<dbReference type="GO" id="GO:0005764">
    <property type="term" value="C:lysosome"/>
    <property type="evidence" value="ECO:0007669"/>
    <property type="project" value="UniProtKB-SubCell"/>
</dbReference>
<feature type="domain" description="Beta-mannosidase Ig-fold" evidence="23">
    <location>
        <begin position="761"/>
        <end position="844"/>
    </location>
</feature>
<feature type="domain" description="Beta-mannosidase-like galactose-binding" evidence="25">
    <location>
        <begin position="11"/>
        <end position="188"/>
    </location>
</feature>
<keyword evidence="12" id="KW-0378">Hydrolase</keyword>
<dbReference type="InterPro" id="IPR006103">
    <property type="entry name" value="Glyco_hydro_2_cat"/>
</dbReference>
<keyword evidence="14" id="KW-0325">Glycoprotein</keyword>
<evidence type="ECO:0000256" key="6">
    <source>
        <dbReference type="ARBA" id="ARBA00011245"/>
    </source>
</evidence>
<evidence type="ECO:0000256" key="2">
    <source>
        <dbReference type="ARBA" id="ARBA00003150"/>
    </source>
</evidence>
<evidence type="ECO:0000256" key="19">
    <source>
        <dbReference type="ARBA" id="ARBA00041069"/>
    </source>
</evidence>
<evidence type="ECO:0000256" key="17">
    <source>
        <dbReference type="ARBA" id="ARBA00032581"/>
    </source>
</evidence>
<dbReference type="PANTHER" id="PTHR43730:SF1">
    <property type="entry name" value="BETA-MANNOSIDASE"/>
    <property type="match status" value="1"/>
</dbReference>
<evidence type="ECO:0000259" key="22">
    <source>
        <dbReference type="Pfam" id="PF02836"/>
    </source>
</evidence>
<dbReference type="EC" id="3.2.1.25" evidence="8"/>
<comment type="subunit">
    <text evidence="6">Monomer.</text>
</comment>
<dbReference type="InterPro" id="IPR041625">
    <property type="entry name" value="Beta-mannosidase_Ig"/>
</dbReference>
<dbReference type="InterPro" id="IPR008979">
    <property type="entry name" value="Galactose-bd-like_sf"/>
</dbReference>
<evidence type="ECO:0000256" key="7">
    <source>
        <dbReference type="ARBA" id="ARBA00011738"/>
    </source>
</evidence>
<dbReference type="PANTHER" id="PTHR43730">
    <property type="entry name" value="BETA-MANNOSIDASE"/>
    <property type="match status" value="1"/>
</dbReference>
<comment type="pathway">
    <text evidence="5">Glycan metabolism; N-glycan degradation.</text>
</comment>
<dbReference type="Pfam" id="PF22666">
    <property type="entry name" value="Glyco_hydro_2_N2"/>
    <property type="match status" value="1"/>
</dbReference>
<evidence type="ECO:0000256" key="4">
    <source>
        <dbReference type="ARBA" id="ARBA00004613"/>
    </source>
</evidence>
<evidence type="ECO:0000259" key="21">
    <source>
        <dbReference type="Pfam" id="PF00703"/>
    </source>
</evidence>
<dbReference type="InterPro" id="IPR006102">
    <property type="entry name" value="Ig-like_GH2"/>
</dbReference>
<evidence type="ECO:0000313" key="26">
    <source>
        <dbReference type="EMBL" id="ANY72641.1"/>
    </source>
</evidence>
<dbReference type="GO" id="GO:0006516">
    <property type="term" value="P:glycoprotein catabolic process"/>
    <property type="evidence" value="ECO:0007669"/>
    <property type="project" value="TreeGrafter"/>
</dbReference>
<dbReference type="Pfam" id="PF02836">
    <property type="entry name" value="Glyco_hydro_2_C"/>
    <property type="match status" value="1"/>
</dbReference>
<evidence type="ECO:0000256" key="15">
    <source>
        <dbReference type="ARBA" id="ARBA00023228"/>
    </source>
</evidence>
<name>A0A1B2DY67_9BACL</name>
<comment type="catalytic activity">
    <reaction evidence="1">
        <text>Hydrolysis of terminal, non-reducing beta-D-mannose residues in beta-D-mannosides.</text>
        <dbReference type="EC" id="3.2.1.25"/>
    </reaction>
</comment>
<keyword evidence="13" id="KW-1015">Disulfide bond</keyword>
<dbReference type="GO" id="GO:0005975">
    <property type="term" value="P:carbohydrate metabolic process"/>
    <property type="evidence" value="ECO:0007669"/>
    <property type="project" value="InterPro"/>
</dbReference>
<dbReference type="Pfam" id="PF17786">
    <property type="entry name" value="Mannosidase_ig"/>
    <property type="match status" value="1"/>
</dbReference>
<evidence type="ECO:0000259" key="23">
    <source>
        <dbReference type="Pfam" id="PF17753"/>
    </source>
</evidence>
<dbReference type="KEGG" id="pib:BBD41_08610"/>
<evidence type="ECO:0000256" key="1">
    <source>
        <dbReference type="ARBA" id="ARBA00000829"/>
    </source>
</evidence>
<dbReference type="Gene3D" id="2.60.120.260">
    <property type="entry name" value="Galactose-binding domain-like"/>
    <property type="match status" value="1"/>
</dbReference>
<dbReference type="Pfam" id="PF17753">
    <property type="entry name" value="Ig_mannosidase"/>
    <property type="match status" value="1"/>
</dbReference>
<evidence type="ECO:0000256" key="12">
    <source>
        <dbReference type="ARBA" id="ARBA00022801"/>
    </source>
</evidence>
<dbReference type="EMBL" id="CP016809">
    <property type="protein sequence ID" value="ANY72641.1"/>
    <property type="molecule type" value="Genomic_DNA"/>
</dbReference>
<evidence type="ECO:0000256" key="18">
    <source>
        <dbReference type="ARBA" id="ARBA00038429"/>
    </source>
</evidence>
<evidence type="ECO:0000256" key="3">
    <source>
        <dbReference type="ARBA" id="ARBA00004371"/>
    </source>
</evidence>
<reference evidence="26" key="1">
    <citation type="submission" date="2016-08" db="EMBL/GenBank/DDBJ databases">
        <title>Complete Genome Seqeunce of Paenibacillus sp. nov. IHBB 9852 from high altitute lake of Indian trans-Himalayas.</title>
        <authorList>
            <person name="Kiran S."/>
            <person name="Swarnkar M.K."/>
            <person name="Rana A."/>
            <person name="Tewari R."/>
            <person name="Gulati A."/>
        </authorList>
    </citation>
    <scope>NUCLEOTIDE SEQUENCE [LARGE SCALE GENOMIC DNA]</scope>
    <source>
        <strain evidence="26">IHBB 9852</strain>
    </source>
</reference>
<evidence type="ECO:0000256" key="14">
    <source>
        <dbReference type="ARBA" id="ARBA00023180"/>
    </source>
</evidence>
<evidence type="ECO:0000256" key="11">
    <source>
        <dbReference type="ARBA" id="ARBA00022729"/>
    </source>
</evidence>
<dbReference type="InterPro" id="IPR041447">
    <property type="entry name" value="Mannosidase_ig"/>
</dbReference>
<keyword evidence="10" id="KW-0964">Secreted</keyword>
<evidence type="ECO:0000256" key="20">
    <source>
        <dbReference type="ARBA" id="ARBA00041614"/>
    </source>
</evidence>
<keyword evidence="15" id="KW-0458">Lysosome</keyword>
<evidence type="ECO:0000256" key="13">
    <source>
        <dbReference type="ARBA" id="ARBA00023157"/>
    </source>
</evidence>
<dbReference type="FunFam" id="3.20.20.80:FF:000050">
    <property type="entry name" value="Beta-mannosidase B"/>
    <property type="match status" value="1"/>
</dbReference>
<dbReference type="InterPro" id="IPR050887">
    <property type="entry name" value="Beta-mannosidase_GH2"/>
</dbReference>
<dbReference type="GO" id="GO:0004567">
    <property type="term" value="F:beta-mannosidase activity"/>
    <property type="evidence" value="ECO:0007669"/>
    <property type="project" value="UniProtKB-EC"/>
</dbReference>
<dbReference type="SUPFAM" id="SSF49303">
    <property type="entry name" value="beta-Galactosidase/glucuronidase domain"/>
    <property type="match status" value="3"/>
</dbReference>
<dbReference type="InterPro" id="IPR036156">
    <property type="entry name" value="Beta-gal/glucu_dom_sf"/>
</dbReference>
<evidence type="ECO:0000259" key="24">
    <source>
        <dbReference type="Pfam" id="PF17786"/>
    </source>
</evidence>
<sequence length="853" mass="97489">MNKNILTLTKWNFKASDETEWLPAQVPGCVHTDLLRNGKIPDPFYGTNEHDLQWIDKKDWEYETVVEIDPQLQAQAKVELVFEGLDTYADVYFNGVKVLEADNMFRSWRVDVKSLVKAAGNVIRIRFRSPIQEDLPKLEKLGYPLPASNDQSELGGLGDRKVSIFTRKAPYHYGWDWGPRFVTSGIWREARIEAWSGVRLDDVFIRQDEITAASAKLTAVASIEAEQAWQGKLRVSAAGQVWEKEVQLAEGSNTVELELAIAEPKLWWCQGLGEAHLYDFQVELARDQHTAASYQVRTGLRSVRLVRDKDERGTSFYIELNGTPVFAKGANHIPNDSFLTEVTAERYRHEIASAAESNMNMLRIWGGGIYEEKVFYDLCDEYGLMVWQDFMFACSMYPGDEAFLENVRLEAEENIVRLRNHPSIVLWCGNNEIDSAWAHYDENAGWGWKKDYTHEQRERIWADYEAIFHRILPEAVASYAPGAEYWPSSPLVSLSGDKDQHANPSTTSGDIHYWGVWHNTEPFDNYNVYVGRFMSEYGFQSFPEPKTVRTYAEESDMELESKVMLAHQKNGAGNRLIKSYMEQYYNEPKDFEAFLHMSQIQQGEAMKMAIEAHRRNKPYCMGTLYWQMNDCWPVASWAGMDYLGRWKALQYVAKRSFRDVSLSVDSREQEVRVHLVSDVNEPVRGTLRVQLFDFDGKELYASEHPVDAEAQASFVAFRAAEDELLQGHDPSRVVLLAQLLQEDDVLDSKTHYFVNDKALRLQRPNIRVSEVDGSGGTAFVLESDVLARHVWLSQEEEGFYSDNFFDLIPGIPVTVSFNRRNAAGETPFVTGRPGQVEVRSMADCIDPAAVVSV</sequence>
<feature type="domain" description="Mannosidase Ig/CBM-like" evidence="24">
    <location>
        <begin position="670"/>
        <end position="755"/>
    </location>
</feature>
<feature type="domain" description="Glycoside hydrolase family 2 immunoglobulin-like beta-sandwich" evidence="21">
    <location>
        <begin position="198"/>
        <end position="301"/>
    </location>
</feature>
<comment type="similarity">
    <text evidence="18">Belongs to the glycosyl hydrolase 2 family. Beta-mannosidase B subfamily.</text>
</comment>
<accession>A0A1B2DY67</accession>
<organism evidence="26">
    <name type="scientific">Paenibacillus ihbetae</name>
    <dbReference type="NCBI Taxonomy" id="1870820"/>
    <lineage>
        <taxon>Bacteria</taxon>
        <taxon>Bacillati</taxon>
        <taxon>Bacillota</taxon>
        <taxon>Bacilli</taxon>
        <taxon>Bacillales</taxon>
        <taxon>Paenibacillaceae</taxon>
        <taxon>Paenibacillus</taxon>
    </lineage>
</organism>
<dbReference type="SUPFAM" id="SSF49785">
    <property type="entry name" value="Galactose-binding domain-like"/>
    <property type="match status" value="1"/>
</dbReference>
<proteinExistence type="inferred from homology"/>
<dbReference type="AlphaFoldDB" id="A0A1B2DY67"/>
<dbReference type="InterPro" id="IPR054593">
    <property type="entry name" value="Beta-mannosidase-like_N2"/>
</dbReference>
<comment type="subcellular location">
    <subcellularLocation>
        <location evidence="3">Lysosome</location>
    </subcellularLocation>
    <subcellularLocation>
        <location evidence="4">Secreted</location>
    </subcellularLocation>
</comment>
<feature type="domain" description="Glycoside hydrolase family 2 catalytic" evidence="22">
    <location>
        <begin position="318"/>
        <end position="433"/>
    </location>
</feature>
<dbReference type="Gene3D" id="2.60.40.10">
    <property type="entry name" value="Immunoglobulins"/>
    <property type="match status" value="3"/>
</dbReference>
<evidence type="ECO:0000256" key="16">
    <source>
        <dbReference type="ARBA" id="ARBA00023295"/>
    </source>
</evidence>